<feature type="transmembrane region" description="Helical" evidence="8">
    <location>
        <begin position="78"/>
        <end position="97"/>
    </location>
</feature>
<dbReference type="InterPro" id="IPR005829">
    <property type="entry name" value="Sugar_transporter_CS"/>
</dbReference>
<dbReference type="InterPro" id="IPR004812">
    <property type="entry name" value="Efflux_drug-R_Bcr/CmlA"/>
</dbReference>
<dbReference type="PROSITE" id="PS50850">
    <property type="entry name" value="MFS"/>
    <property type="match status" value="1"/>
</dbReference>
<feature type="transmembrane region" description="Helical" evidence="8">
    <location>
        <begin position="249"/>
        <end position="269"/>
    </location>
</feature>
<gene>
    <name evidence="10" type="ORF">H8S08_03835</name>
</gene>
<evidence type="ECO:0000256" key="6">
    <source>
        <dbReference type="ARBA" id="ARBA00022989"/>
    </source>
</evidence>
<keyword evidence="7 8" id="KW-0472">Membrane</keyword>
<protein>
    <submittedName>
        <fullName evidence="10">Multidrug effflux MFS transporter</fullName>
    </submittedName>
</protein>
<dbReference type="Proteomes" id="UP000636891">
    <property type="component" value="Unassembled WGS sequence"/>
</dbReference>
<evidence type="ECO:0000256" key="8">
    <source>
        <dbReference type="SAM" id="Phobius"/>
    </source>
</evidence>
<keyword evidence="11" id="KW-1185">Reference proteome</keyword>
<dbReference type="CDD" id="cd17320">
    <property type="entry name" value="MFS_MdfA_MDR_like"/>
    <property type="match status" value="1"/>
</dbReference>
<evidence type="ECO:0000256" key="7">
    <source>
        <dbReference type="ARBA" id="ARBA00023136"/>
    </source>
</evidence>
<evidence type="ECO:0000256" key="1">
    <source>
        <dbReference type="ARBA" id="ARBA00004651"/>
    </source>
</evidence>
<keyword evidence="4" id="KW-1003">Cell membrane</keyword>
<proteinExistence type="inferred from homology"/>
<keyword evidence="5 8" id="KW-0812">Transmembrane</keyword>
<feature type="transmembrane region" description="Helical" evidence="8">
    <location>
        <begin position="309"/>
        <end position="329"/>
    </location>
</feature>
<keyword evidence="3" id="KW-0813">Transport</keyword>
<evidence type="ECO:0000256" key="3">
    <source>
        <dbReference type="ARBA" id="ARBA00022448"/>
    </source>
</evidence>
<dbReference type="NCBIfam" id="TIGR00710">
    <property type="entry name" value="efflux_Bcr_CflA"/>
    <property type="match status" value="1"/>
</dbReference>
<comment type="caution">
    <text evidence="10">The sequence shown here is derived from an EMBL/GenBank/DDBJ whole genome shotgun (WGS) entry which is preliminary data.</text>
</comment>
<reference evidence="10 11" key="1">
    <citation type="submission" date="2020-08" db="EMBL/GenBank/DDBJ databases">
        <title>Genome public.</title>
        <authorList>
            <person name="Liu C."/>
            <person name="Sun Q."/>
        </authorList>
    </citation>
    <scope>NUCLEOTIDE SEQUENCE [LARGE SCALE GENOMIC DNA]</scope>
    <source>
        <strain evidence="10 11">New-7</strain>
    </source>
</reference>
<evidence type="ECO:0000256" key="5">
    <source>
        <dbReference type="ARBA" id="ARBA00022692"/>
    </source>
</evidence>
<feature type="transmembrane region" description="Helical" evidence="8">
    <location>
        <begin position="103"/>
        <end position="124"/>
    </location>
</feature>
<feature type="transmembrane region" description="Helical" evidence="8">
    <location>
        <begin position="281"/>
        <end position="303"/>
    </location>
</feature>
<evidence type="ECO:0000256" key="2">
    <source>
        <dbReference type="ARBA" id="ARBA00006236"/>
    </source>
</evidence>
<dbReference type="SUPFAM" id="SSF103473">
    <property type="entry name" value="MFS general substrate transporter"/>
    <property type="match status" value="1"/>
</dbReference>
<name>A0ABR7CL92_9BACT</name>
<feature type="transmembrane region" description="Helical" evidence="8">
    <location>
        <begin position="12"/>
        <end position="31"/>
    </location>
</feature>
<evidence type="ECO:0000313" key="10">
    <source>
        <dbReference type="EMBL" id="MBC5616150.1"/>
    </source>
</evidence>
<comment type="similarity">
    <text evidence="2">Belongs to the major facilitator superfamily. Bcr/CmlA family.</text>
</comment>
<dbReference type="EMBL" id="JACOOK010000002">
    <property type="protein sequence ID" value="MBC5616150.1"/>
    <property type="molecule type" value="Genomic_DNA"/>
</dbReference>
<feature type="transmembrane region" description="Helical" evidence="8">
    <location>
        <begin position="43"/>
        <end position="66"/>
    </location>
</feature>
<dbReference type="Gene3D" id="1.20.1720.10">
    <property type="entry name" value="Multidrug resistance protein D"/>
    <property type="match status" value="1"/>
</dbReference>
<evidence type="ECO:0000256" key="4">
    <source>
        <dbReference type="ARBA" id="ARBA00022475"/>
    </source>
</evidence>
<dbReference type="PANTHER" id="PTHR23502">
    <property type="entry name" value="MAJOR FACILITATOR SUPERFAMILY"/>
    <property type="match status" value="1"/>
</dbReference>
<dbReference type="PANTHER" id="PTHR23502:SF132">
    <property type="entry name" value="POLYAMINE TRANSPORTER 2-RELATED"/>
    <property type="match status" value="1"/>
</dbReference>
<accession>A0ABR7CL92</accession>
<keyword evidence="6 8" id="KW-1133">Transmembrane helix</keyword>
<organism evidence="10 11">
    <name type="scientific">Alistipes hominis</name>
    <dbReference type="NCBI Taxonomy" id="2763015"/>
    <lineage>
        <taxon>Bacteria</taxon>
        <taxon>Pseudomonadati</taxon>
        <taxon>Bacteroidota</taxon>
        <taxon>Bacteroidia</taxon>
        <taxon>Bacteroidales</taxon>
        <taxon>Rikenellaceae</taxon>
        <taxon>Alistipes</taxon>
    </lineage>
</organism>
<feature type="transmembrane region" description="Helical" evidence="8">
    <location>
        <begin position="136"/>
        <end position="158"/>
    </location>
</feature>
<dbReference type="Pfam" id="PF07690">
    <property type="entry name" value="MFS_1"/>
    <property type="match status" value="1"/>
</dbReference>
<dbReference type="RefSeq" id="WP_101572051.1">
    <property type="nucleotide sequence ID" value="NZ_JACOOK010000002.1"/>
</dbReference>
<feature type="transmembrane region" description="Helical" evidence="8">
    <location>
        <begin position="363"/>
        <end position="386"/>
    </location>
</feature>
<evidence type="ECO:0000259" key="9">
    <source>
        <dbReference type="PROSITE" id="PS50850"/>
    </source>
</evidence>
<feature type="domain" description="Major facilitator superfamily (MFS) profile" evidence="9">
    <location>
        <begin position="9"/>
        <end position="390"/>
    </location>
</feature>
<dbReference type="InterPro" id="IPR036259">
    <property type="entry name" value="MFS_trans_sf"/>
</dbReference>
<comment type="subcellular location">
    <subcellularLocation>
        <location evidence="1">Cell membrane</location>
        <topology evidence="1">Multi-pass membrane protein</topology>
    </subcellularLocation>
</comment>
<feature type="transmembrane region" description="Helical" evidence="8">
    <location>
        <begin position="215"/>
        <end position="234"/>
    </location>
</feature>
<dbReference type="PROSITE" id="PS00216">
    <property type="entry name" value="SUGAR_TRANSPORT_1"/>
    <property type="match status" value="1"/>
</dbReference>
<dbReference type="InterPro" id="IPR011701">
    <property type="entry name" value="MFS"/>
</dbReference>
<feature type="transmembrane region" description="Helical" evidence="8">
    <location>
        <begin position="341"/>
        <end position="357"/>
    </location>
</feature>
<feature type="transmembrane region" description="Helical" evidence="8">
    <location>
        <begin position="164"/>
        <end position="185"/>
    </location>
</feature>
<sequence>MKIHRRNSRTFLLIILGMLSAFGPFVTDFYLPGLPSIGDYFDVPASMVQLSLTSSMLGLAGGQLLVGPISDKYGRKRPILITLGLFVAATVACLFAWDIYSFVLFRLFQGIAGAGGIVLSKSVAADLYEGKELRRFFSMLMVVNGLSPILAPVFGGFLLNFTDWHGIFVTLLVIGILLFAVNLRISESLLKHRRIQGSVWGTFRAFVPILRHRRFMYYVLTQAFGMGVFFTYIASSPFILQQHYGLSPIGYSVCFATNAAGIIVGSWLAGRFRRGSNALSAGLWGLVGSGVLCATTLLCGLPFGFLESTLFLLMVAIGMILPTSTALALDIEREHSGSASAVIGFFQFLSGAIVSPLTGLGDILLLTGLLTVCCSVVSLCFGALACRPSRN</sequence>
<evidence type="ECO:0000313" key="11">
    <source>
        <dbReference type="Proteomes" id="UP000636891"/>
    </source>
</evidence>
<dbReference type="InterPro" id="IPR020846">
    <property type="entry name" value="MFS_dom"/>
</dbReference>